<organism evidence="1 2">
    <name type="scientific">Clonostachys rosea f. rosea IK726</name>
    <dbReference type="NCBI Taxonomy" id="1349383"/>
    <lineage>
        <taxon>Eukaryota</taxon>
        <taxon>Fungi</taxon>
        <taxon>Dikarya</taxon>
        <taxon>Ascomycota</taxon>
        <taxon>Pezizomycotina</taxon>
        <taxon>Sordariomycetes</taxon>
        <taxon>Hypocreomycetidae</taxon>
        <taxon>Hypocreales</taxon>
        <taxon>Bionectriaceae</taxon>
        <taxon>Clonostachys</taxon>
    </lineage>
</organism>
<name>A0ACA9TXM6_BIOOC</name>
<gene>
    <name evidence="1" type="ORF">CRV2_00012466</name>
</gene>
<reference evidence="1" key="1">
    <citation type="submission" date="2020-04" db="EMBL/GenBank/DDBJ databases">
        <authorList>
            <person name="Broberg M."/>
        </authorList>
    </citation>
    <scope>NUCLEOTIDE SEQUENCE</scope>
</reference>
<sequence length="142" mass="15728">MCYSVDCEGVCEDGHRTAVYMAIEACSTALSTRKSCEGPILLGLLRCTIPIAHCETCCLIASPRETTRLLAESCDERIRDLMFWQPRPEPDAKPVEEWVKYVQPFAGMILGIDSFQYEELSSTVFVSIILISVSSSALSLIV</sequence>
<evidence type="ECO:0000313" key="2">
    <source>
        <dbReference type="Proteomes" id="UP000836387"/>
    </source>
</evidence>
<evidence type="ECO:0000313" key="1">
    <source>
        <dbReference type="EMBL" id="CAG9945726.1"/>
    </source>
</evidence>
<comment type="caution">
    <text evidence="1">The sequence shown here is derived from an EMBL/GenBank/DDBJ whole genome shotgun (WGS) entry which is preliminary data.</text>
</comment>
<accession>A0ACA9TXM6</accession>
<reference evidence="1" key="2">
    <citation type="submission" date="2021-10" db="EMBL/GenBank/DDBJ databases">
        <authorList>
            <person name="Piombo E."/>
        </authorList>
    </citation>
    <scope>NUCLEOTIDE SEQUENCE</scope>
</reference>
<dbReference type="Proteomes" id="UP000836387">
    <property type="component" value="Unassembled WGS sequence"/>
</dbReference>
<proteinExistence type="predicted"/>
<keyword evidence="2" id="KW-1185">Reference proteome</keyword>
<protein>
    <submittedName>
        <fullName evidence="1">Uncharacterized protein</fullName>
    </submittedName>
</protein>
<dbReference type="EMBL" id="CADEHS020000009">
    <property type="protein sequence ID" value="CAG9945726.1"/>
    <property type="molecule type" value="Genomic_DNA"/>
</dbReference>